<feature type="domain" description="Calx-beta" evidence="7">
    <location>
        <begin position="2224"/>
        <end position="2327"/>
    </location>
</feature>
<dbReference type="InterPro" id="IPR018511">
    <property type="entry name" value="Hemolysin-typ_Ca-bd_CS"/>
</dbReference>
<dbReference type="GO" id="GO:0016020">
    <property type="term" value="C:membrane"/>
    <property type="evidence" value="ECO:0007669"/>
    <property type="project" value="InterPro"/>
</dbReference>
<evidence type="ECO:0000256" key="4">
    <source>
        <dbReference type="ARBA" id="ARBA00022737"/>
    </source>
</evidence>
<dbReference type="EMBL" id="JADJMH010000006">
    <property type="protein sequence ID" value="MBK7675088.1"/>
    <property type="molecule type" value="Genomic_DNA"/>
</dbReference>
<evidence type="ECO:0000256" key="6">
    <source>
        <dbReference type="SAM" id="MobiDB-lite"/>
    </source>
</evidence>
<sequence length="2690" mass="276345">MALTIVDTRNQLNEFFDTVENNVLNNVADVELPLLGKLSDLPGGGAAADPFGALKTQVLNAVGAAAGVDVAQAIADAVTGLGIAGLSAVKTAADGVDIMFTTEKRVNTGTAELDIGKSVGDFLVFKANTGASLTAALNATLSFSADGEFTLKDQLAPELTVSVGADLSVVNANANLGVADVALNDADLAKPEFQAEFGFNLGLAADGTFTVAPTLTASAGLNLSFSTTDVLAGLLPDMRGKLLIDFTVLGTSFNAPTISVTDLKVDLGSYLGIVGDVFGDFGKLFNSGPLGTIVDVATEPVPVLNDLAHTFGLVNRFDKVGGLTGGGDGVITIGDLAAYQSQAAADILDPWYRTINIVSQIRKIGALADVGEIDFGGGTLVGGTTVPDNDPASIVAALKDRLNDLGLSAEVTDFLSDIEIGGLASAAAGATPSKGFTFSLFEHPGDVLKILLTNQPVNLIEFDVPPLKFDEAAGGFFPVLGPLGFILEGRLKAGIDVDIGYDTQGLIDKQFQDGFYVKTADDPDPSNNKLDNPEQLGFLPVGNLNTQLTGGAGAGFAGSSLTVNAGFGFELSAYFAAASPEPPATFADGKFRPGADDYSCIFDPVGGRATVSVNVTIKIGFGPFSIKKNIPLAEATLADFDVFKCPPPSVQATLLAPGLATVVGEDLLLNVGEPDRADQRKIVDEHDGVAKLVATYDDPATVAINESLNEAYVIGLARNQSGNNINPADNPAPVLVVPAQLDVFAFGFTQRVDIPVIIRADFKGGADMLVIQRDVIVDSEVSGGDGNDVLTGGGGRDILRGDANDDVLAGNDGNDDLAGGTGDDQLSGGRGADRMDGGDGIDTIDYSRANQDTRQGVYVTITKVGDVIGRGGEAEGDLLISIESLIGTDFADHFRAGFGVTQKLVFDGGKGNDILIGGMGEDLLLGGEGADLLNGDVAIRESDGFPGYDGTSYVTSWGAVDIDLQRTIQRGGDAQGDRLFSIEAVEGSINSDMLLGDASANILFGNDGNDVLEGRGGIDEVGGGFGNDLIYGGADGDTLDGGAGVDTLSYEHVGGPVTVDLGGSQLKFLGLTVFVPGAAPDNIVMERPLEGGARGRSTFENLVGSNAGDLLAGDIGDNLIKGLDGDDFINGDAGFDVLVGGFGADVLIGGSGIDWVYYSDSPTGVYVDLLGGGFFGTAQGDIFGAVENILGSTSADALFGDDVDNIIDPNISGAMVTEFVGGGGSFNDTLRLDYSSVQADIGQGVAGGFDYTHFDVGSFQRLTASGTATLDTIHFSNIERLDVVGTRSADTIIGGFGNDVIITGDGNDYVLAGNGADVVYTGRGDDFVAYNHLEGNDSVLGGNGTEVFKLSGGRGIDTLSISLEGATEDITLVGRTDAAEGGVNLRLANGAAVILFERLKDITTGTGNDVVEQLGNYDNVFSTHGAQDIIQPGLGVDSVDGGDDFTAGKEIDFGFAPPNSFGSIIKNGLLFAQNNGDLLILDYSAFTGANGVIGTVDERSVDSLYRVISGGNGDNAFIVTLTSSFSTNDGNYVGGSIGDPSYTRVDFTNIERLIVTGSEQGDYLEGTDDSYRFLSFNLPNGGDAALASNSRGDDFLSGGAGNDVLIGKSGSDFLFGDDGNDILIGSTPDDRSITGDDNLQTEGNDPNEIDYLSGGAGADTFVLGITTVKADNVVKSGYFYASYGRETLPLTNRAVITDFNAGEGDTILLSGNAGYYAFEVINSGTADVATLIYHKLPPGRAPQQLIAEVRGVSTFDFNADYVTYANAGNLGVGGAGGFPAAGAALGVLAAPSLFAPPADIQPPAAILEAIPAAALATSWVQQNGNVAELKAVFDGAAGGAGSRLTLSGSAEAFGTFDGDPFGLGKGIILSTGNVEDLPGPNTSQSAGSNVTSIPITFVKIGTTGLVDIFRADLSNLGIDLRSITLKDSNNELGGSGGIASGFDLDGLLLGRSNLAAANSVADLNSLTKLDVFDFSAASLTFQPGFQSPPTNATFPYGTDLKGSINGLVDQAAVRLDVFNENFSQGYLTLGRGGSLGFDLTSTVSTNQPLYLYAAEVGANGENLVGSINVSSDTIEPTGDLSTDLGAAGSEGDTTSLTYTFTPKTGDTAFSLDVVLFSEELPEFDGTDLTDLYSIKLNGVEISALSNGAALTIKNLVYAASGDLIFNPVGTGPLADSIKADAYTKTLTISGAIDPGVANTLTIEVKDGRDAFLDSGLLIKDGSFKTFPLPVLPALRIMAANADRPEGDLVPTTFTFTVTRVGDTSVATIVDYTISGIGPHAADSNDFGGIFPSGSLSFAPGETLQTLTIEVNGDMMVEPDEAFAVTLANPQNGILEVAMASGTIQNDDVPPPPELSIAALDAVKAEGDSGTTAFTFKVTRTGDLSGETSVHFGVSGAVDGFDFAGGVLPSGTLVFTPGSGEQLLTLQVAGDTRVEPHEAFTLTLTEPVNGNLATAAAQGIIQNDDHFSIHIGDAPVRPLKSDAGAWERSWSDSHVDISHKANLTDANEAYSDVLFVSSGSAVLNGGDISGGDLGVSGQTLATSAVKQEIDGTESLRFSLDQEATGISFNLSRFFANDDNTGLTEAGRVQFLNLAHEIVKDVQFFADSANGNKQMTIDVSGGFVEALFSAGASNDTDFVFGAYGNAAGNGYGGASNAGHGSDYLVDAVTFEIGAVAVIGSILPNNPTDLFIV</sequence>
<evidence type="ECO:0000256" key="2">
    <source>
        <dbReference type="ARBA" id="ARBA00022525"/>
    </source>
</evidence>
<dbReference type="SUPFAM" id="SSF51120">
    <property type="entry name" value="beta-Roll"/>
    <property type="match status" value="4"/>
</dbReference>
<evidence type="ECO:0000256" key="5">
    <source>
        <dbReference type="ARBA" id="ARBA00022837"/>
    </source>
</evidence>
<evidence type="ECO:0000313" key="8">
    <source>
        <dbReference type="EMBL" id="MBK7675088.1"/>
    </source>
</evidence>
<keyword evidence="2" id="KW-0964">Secreted</keyword>
<protein>
    <submittedName>
        <fullName evidence="8">Choice-of-anchor L domain-containing protein</fullName>
    </submittedName>
</protein>
<dbReference type="Gene3D" id="2.150.10.10">
    <property type="entry name" value="Serralysin-like metalloprotease, C-terminal"/>
    <property type="match status" value="6"/>
</dbReference>
<dbReference type="GO" id="GO:0005509">
    <property type="term" value="F:calcium ion binding"/>
    <property type="evidence" value="ECO:0007669"/>
    <property type="project" value="InterPro"/>
</dbReference>
<dbReference type="PRINTS" id="PR00313">
    <property type="entry name" value="CABNDNGRPT"/>
</dbReference>
<keyword evidence="4" id="KW-0677">Repeat</keyword>
<dbReference type="PANTHER" id="PTHR38340:SF1">
    <property type="entry name" value="S-LAYER PROTEIN"/>
    <property type="match status" value="1"/>
</dbReference>
<dbReference type="InterPro" id="IPR050557">
    <property type="entry name" value="RTX_toxin/Mannuronan_C5-epim"/>
</dbReference>
<dbReference type="Gene3D" id="2.60.40.2030">
    <property type="match status" value="2"/>
</dbReference>
<evidence type="ECO:0000313" key="9">
    <source>
        <dbReference type="Proteomes" id="UP000697998"/>
    </source>
</evidence>
<dbReference type="InterPro" id="IPR001343">
    <property type="entry name" value="Hemolysn_Ca-bd"/>
</dbReference>
<dbReference type="InterPro" id="IPR003644">
    <property type="entry name" value="Calx_beta"/>
</dbReference>
<evidence type="ECO:0000256" key="1">
    <source>
        <dbReference type="ARBA" id="ARBA00004613"/>
    </source>
</evidence>
<dbReference type="SMART" id="SM00237">
    <property type="entry name" value="Calx_beta"/>
    <property type="match status" value="2"/>
</dbReference>
<proteinExistence type="predicted"/>
<comment type="caution">
    <text evidence="8">The sequence shown here is derived from an EMBL/GenBank/DDBJ whole genome shotgun (WGS) entry which is preliminary data.</text>
</comment>
<evidence type="ECO:0000256" key="3">
    <source>
        <dbReference type="ARBA" id="ARBA00022729"/>
    </source>
</evidence>
<dbReference type="PANTHER" id="PTHR38340">
    <property type="entry name" value="S-LAYER PROTEIN"/>
    <property type="match status" value="1"/>
</dbReference>
<dbReference type="SUPFAM" id="SSF141072">
    <property type="entry name" value="CalX-like"/>
    <property type="match status" value="2"/>
</dbReference>
<dbReference type="Pfam" id="PF03160">
    <property type="entry name" value="Calx-beta"/>
    <property type="match status" value="2"/>
</dbReference>
<accession>A0A935PZ98</accession>
<dbReference type="GO" id="GO:0007154">
    <property type="term" value="P:cell communication"/>
    <property type="evidence" value="ECO:0007669"/>
    <property type="project" value="InterPro"/>
</dbReference>
<dbReference type="GO" id="GO:0005576">
    <property type="term" value="C:extracellular region"/>
    <property type="evidence" value="ECO:0007669"/>
    <property type="project" value="UniProtKB-SubCell"/>
</dbReference>
<feature type="domain" description="Calx-beta" evidence="7">
    <location>
        <begin position="2339"/>
        <end position="2444"/>
    </location>
</feature>
<dbReference type="Proteomes" id="UP000697998">
    <property type="component" value="Unassembled WGS sequence"/>
</dbReference>
<organism evidence="8 9">
    <name type="scientific">Candidatus Accumulibacter proximus</name>
    <dbReference type="NCBI Taxonomy" id="2954385"/>
    <lineage>
        <taxon>Bacteria</taxon>
        <taxon>Pseudomonadati</taxon>
        <taxon>Pseudomonadota</taxon>
        <taxon>Betaproteobacteria</taxon>
        <taxon>Candidatus Accumulibacter</taxon>
    </lineage>
</organism>
<evidence type="ECO:0000259" key="7">
    <source>
        <dbReference type="SMART" id="SM00237"/>
    </source>
</evidence>
<keyword evidence="5" id="KW-0106">Calcium</keyword>
<reference evidence="8 9" key="1">
    <citation type="submission" date="2020-10" db="EMBL/GenBank/DDBJ databases">
        <title>Connecting structure to function with the recovery of over 1000 high-quality activated sludge metagenome-assembled genomes encoding full-length rRNA genes using long-read sequencing.</title>
        <authorList>
            <person name="Singleton C.M."/>
            <person name="Petriglieri F."/>
            <person name="Kristensen J.M."/>
            <person name="Kirkegaard R.H."/>
            <person name="Michaelsen T.Y."/>
            <person name="Andersen M.H."/>
            <person name="Karst S.M."/>
            <person name="Dueholm M.S."/>
            <person name="Nielsen P.H."/>
            <person name="Albertsen M."/>
        </authorList>
    </citation>
    <scope>NUCLEOTIDE SEQUENCE [LARGE SCALE GENOMIC DNA]</scope>
    <source>
        <strain evidence="8">EsbW_18-Q3-R4-48_BATAC.285</strain>
    </source>
</reference>
<gene>
    <name evidence="8" type="ORF">IPJ27_10150</name>
</gene>
<dbReference type="PROSITE" id="PS00330">
    <property type="entry name" value="HEMOLYSIN_CALCIUM"/>
    <property type="match status" value="5"/>
</dbReference>
<comment type="subcellular location">
    <subcellularLocation>
        <location evidence="1">Secreted</location>
    </subcellularLocation>
</comment>
<dbReference type="NCBIfam" id="NF038133">
    <property type="entry name" value="choice_anch_L"/>
    <property type="match status" value="1"/>
</dbReference>
<feature type="region of interest" description="Disordered" evidence="6">
    <location>
        <begin position="810"/>
        <end position="837"/>
    </location>
</feature>
<keyword evidence="3" id="KW-0732">Signal</keyword>
<dbReference type="InterPro" id="IPR011049">
    <property type="entry name" value="Serralysin-like_metalloprot_C"/>
</dbReference>
<dbReference type="InterPro" id="IPR049804">
    <property type="entry name" value="Choice_anch_L"/>
</dbReference>
<dbReference type="Pfam" id="PF00353">
    <property type="entry name" value="HemolysinCabind"/>
    <property type="match status" value="7"/>
</dbReference>
<dbReference type="InterPro" id="IPR038081">
    <property type="entry name" value="CalX-like_sf"/>
</dbReference>
<name>A0A935PZ98_9PROT</name>